<proteinExistence type="predicted"/>
<dbReference type="RefSeq" id="WP_129185162.1">
    <property type="nucleotide sequence ID" value="NZ_JAGIOG010000001.1"/>
</dbReference>
<accession>A0A641AK89</accession>
<comment type="caution">
    <text evidence="2">The sequence shown here is derived from an EMBL/GenBank/DDBJ whole genome shotgun (WGS) entry which is preliminary data.</text>
</comment>
<feature type="transmembrane region" description="Helical" evidence="1">
    <location>
        <begin position="39"/>
        <end position="64"/>
    </location>
</feature>
<evidence type="ECO:0000313" key="2">
    <source>
        <dbReference type="EMBL" id="KAA1373577.1"/>
    </source>
</evidence>
<evidence type="ECO:0000313" key="3">
    <source>
        <dbReference type="Proteomes" id="UP001515100"/>
    </source>
</evidence>
<keyword evidence="1" id="KW-0472">Membrane</keyword>
<name>A0A641AK89_9ACTN</name>
<keyword evidence="1" id="KW-0812">Transmembrane</keyword>
<reference evidence="2" key="1">
    <citation type="submission" date="2019-09" db="EMBL/GenBank/DDBJ databases">
        <authorList>
            <person name="Li J."/>
        </authorList>
    </citation>
    <scope>NUCLEOTIDE SEQUENCE [LARGE SCALE GENOMIC DNA]</scope>
    <source>
        <strain evidence="2">NRBC 14897</strain>
    </source>
</reference>
<organism evidence="2 3">
    <name type="scientific">Aeromicrobium fastidiosum</name>
    <dbReference type="NCBI Taxonomy" id="52699"/>
    <lineage>
        <taxon>Bacteria</taxon>
        <taxon>Bacillati</taxon>
        <taxon>Actinomycetota</taxon>
        <taxon>Actinomycetes</taxon>
        <taxon>Propionibacteriales</taxon>
        <taxon>Nocardioidaceae</taxon>
        <taxon>Aeromicrobium</taxon>
    </lineage>
</organism>
<sequence length="77" mass="8253">MSRRPPETRARDAAVVLAVGLAVLTVAAAVLYRPGAPRWTHVVIDGAAWMLIISTGTLLLASAAEKLVEIARRRPTH</sequence>
<dbReference type="AlphaFoldDB" id="A0A641AK89"/>
<dbReference type="OrthoDB" id="3749043at2"/>
<dbReference type="Proteomes" id="UP001515100">
    <property type="component" value="Unassembled WGS sequence"/>
</dbReference>
<keyword evidence="3" id="KW-1185">Reference proteome</keyword>
<protein>
    <submittedName>
        <fullName evidence="2">Uncharacterized protein</fullName>
    </submittedName>
</protein>
<keyword evidence="1" id="KW-1133">Transmembrane helix</keyword>
<gene>
    <name evidence="2" type="ORF">ESP62_016570</name>
</gene>
<dbReference type="EMBL" id="SDPP02000005">
    <property type="protein sequence ID" value="KAA1373577.1"/>
    <property type="molecule type" value="Genomic_DNA"/>
</dbReference>
<evidence type="ECO:0000256" key="1">
    <source>
        <dbReference type="SAM" id="Phobius"/>
    </source>
</evidence>